<evidence type="ECO:0000256" key="6">
    <source>
        <dbReference type="ARBA" id="ARBA00022927"/>
    </source>
</evidence>
<feature type="compositionally biased region" description="Low complexity" evidence="11">
    <location>
        <begin position="1841"/>
        <end position="1862"/>
    </location>
</feature>
<feature type="domain" description="DRBM" evidence="12">
    <location>
        <begin position="2367"/>
        <end position="2435"/>
    </location>
</feature>
<evidence type="ECO:0000259" key="12">
    <source>
        <dbReference type="PROSITE" id="PS50137"/>
    </source>
</evidence>
<evidence type="ECO:0000256" key="11">
    <source>
        <dbReference type="SAM" id="MobiDB-lite"/>
    </source>
</evidence>
<dbReference type="CDD" id="cd19857">
    <property type="entry name" value="DSRM_STAU_rpt1"/>
    <property type="match status" value="1"/>
</dbReference>
<dbReference type="GO" id="GO:0006405">
    <property type="term" value="P:RNA export from nucleus"/>
    <property type="evidence" value="ECO:0007669"/>
    <property type="project" value="TreeGrafter"/>
</dbReference>
<accession>A0A8S0ZXX3</accession>
<feature type="region of interest" description="Disordered" evidence="11">
    <location>
        <begin position="2442"/>
        <end position="2491"/>
    </location>
</feature>
<keyword evidence="14" id="KW-1185">Reference proteome</keyword>
<dbReference type="Pfam" id="PF00035">
    <property type="entry name" value="dsrm"/>
    <property type="match status" value="2"/>
</dbReference>
<dbReference type="PROSITE" id="PS50137">
    <property type="entry name" value="DS_RBD"/>
    <property type="match status" value="4"/>
</dbReference>
<feature type="compositionally biased region" description="Basic residues" evidence="11">
    <location>
        <begin position="2331"/>
        <end position="2345"/>
    </location>
</feature>
<feature type="compositionally biased region" description="Pro residues" evidence="11">
    <location>
        <begin position="1955"/>
        <end position="1969"/>
    </location>
</feature>
<feature type="domain" description="DRBM" evidence="12">
    <location>
        <begin position="2251"/>
        <end position="2318"/>
    </location>
</feature>
<evidence type="ECO:0000256" key="7">
    <source>
        <dbReference type="ARBA" id="ARBA00023010"/>
    </source>
</evidence>
<feature type="region of interest" description="Disordered" evidence="11">
    <location>
        <begin position="1704"/>
        <end position="1731"/>
    </location>
</feature>
<evidence type="ECO:0000256" key="8">
    <source>
        <dbReference type="ARBA" id="ARBA00023132"/>
    </source>
</evidence>
<evidence type="ECO:0000256" key="5">
    <source>
        <dbReference type="ARBA" id="ARBA00022884"/>
    </source>
</evidence>
<keyword evidence="8" id="KW-0906">Nuclear pore complex</keyword>
<keyword evidence="7" id="KW-0811">Translocation</keyword>
<dbReference type="EMBL" id="CADEBC010000503">
    <property type="protein sequence ID" value="CAB3239723.1"/>
    <property type="molecule type" value="Genomic_DNA"/>
</dbReference>
<keyword evidence="3" id="KW-0677">Repeat</keyword>
<feature type="domain" description="DRBM" evidence="12">
    <location>
        <begin position="2040"/>
        <end position="2108"/>
    </location>
</feature>
<proteinExistence type="predicted"/>
<evidence type="ECO:0000313" key="14">
    <source>
        <dbReference type="Proteomes" id="UP000494106"/>
    </source>
</evidence>
<dbReference type="GO" id="GO:0044611">
    <property type="term" value="C:nuclear pore inner ring"/>
    <property type="evidence" value="ECO:0007669"/>
    <property type="project" value="TreeGrafter"/>
</dbReference>
<feature type="domain" description="DRBM" evidence="12">
    <location>
        <begin position="2187"/>
        <end position="2222"/>
    </location>
</feature>
<dbReference type="InterPro" id="IPR032478">
    <property type="entry name" value="Staufen_C"/>
</dbReference>
<feature type="compositionally biased region" description="Basic and acidic residues" evidence="11">
    <location>
        <begin position="2219"/>
        <end position="2236"/>
    </location>
</feature>
<dbReference type="FunFam" id="3.30.160.20:FF:000007">
    <property type="entry name" value="Double-stranded RNA-binding protein Staufen homolog 1"/>
    <property type="match status" value="2"/>
</dbReference>
<evidence type="ECO:0000256" key="9">
    <source>
        <dbReference type="ARBA" id="ARBA00023242"/>
    </source>
</evidence>
<dbReference type="InterPro" id="IPR044840">
    <property type="entry name" value="Nup188"/>
</dbReference>
<protein>
    <recommendedName>
        <fullName evidence="12">DRBM domain-containing protein</fullName>
    </recommendedName>
</protein>
<dbReference type="CDD" id="cd19861">
    <property type="entry name" value="DSRM_STAU_rpt5"/>
    <property type="match status" value="1"/>
</dbReference>
<evidence type="ECO:0000313" key="13">
    <source>
        <dbReference type="EMBL" id="CAB3239723.1"/>
    </source>
</evidence>
<dbReference type="PANTHER" id="PTHR31431">
    <property type="entry name" value="NUCLEOPORIN NUP188 HOMOLOG"/>
    <property type="match status" value="1"/>
</dbReference>
<comment type="subcellular location">
    <subcellularLocation>
        <location evidence="1">Nucleus</location>
        <location evidence="1">Nuclear pore complex</location>
    </subcellularLocation>
</comment>
<keyword evidence="4" id="KW-0509">mRNA transport</keyword>
<evidence type="ECO:0000256" key="3">
    <source>
        <dbReference type="ARBA" id="ARBA00022737"/>
    </source>
</evidence>
<feature type="region of interest" description="Disordered" evidence="11">
    <location>
        <begin position="2318"/>
        <end position="2368"/>
    </location>
</feature>
<feature type="region of interest" description="Disordered" evidence="11">
    <location>
        <begin position="1747"/>
        <end position="1792"/>
    </location>
</feature>
<dbReference type="CDD" id="cd19859">
    <property type="entry name" value="DSRM_STAU_rpt3"/>
    <property type="match status" value="1"/>
</dbReference>
<sequence>MESTTVCYWKRLWRWITSESLTKDELASILEKKEVIDGLSQGLASYKPHKPASFSQLQSKHTDQTKLLAVVQTIQNYINVDCFQIWEVIKNYLCDISYGTPANALKNVAFVDTRPVFLLPNVWTFYYSERLFLLKLLQYIIHFKNDPKNIHQEQFKKIIDEIGISNLKTSLLSQFEKLLNTPPPSRKIQNDFSNETIRKDWADYNLREQLAILQILLLIADEAMFTDVEFKKLFSLFRKHGFGKNQGYSELLEERHRDGCMRIMYMEVCIFMVIADSSKINNLSSWIDNTKDVVETELTKLHMSSEHSALLITWMMLTIQSEQHVKLFESQYQHYGATALRMQIFEFLQQMLDSSVFSDKSKCSLIARDRIFRLLNQLCDKFDGDATISHQPGIMQLCADLLASPEISAQFWKFHQRDENIGIVSLWNTGMEYFPFNFSALSILAAGLAESGKSSVRNLIAELKSLPVYTEIYNPNAVPIMSLQADDAIIGREYYPLGDPSYRIEVGSKATIMERKEGTMIHFRTPYCYWTVFNTEIEKALDRNQHHQHDVNVTLERIYEGTKVLKGILRALVHNGEVPKSLVGPSEGVFDVLVRFMRTDTPPLPLLVECISVCTALVPMFPKEIHLRLTNTGLLPRILNHKLSHIEYANGTSFDSAAVGSYLVTIEQPNGTYKFLEAYMDMLCAFHEVLDDDRITSDIILPGLVLILREVFPNVYGWRYSNTRERRNIIQRCAKFLTLVLQDVKRTSPTNKLLKKTCLYSLLHTENALELLKIISIGNEQLESIIRNEANWISGTGSQYISTIQRCVAIVIFALRLKTMVADGSDVTPLEHLIFAQNKQKDSLKVVPKVTSYINHAFNKSLPVLCCRLLKRFADGFQMSLFASLDMTAYQVRVMFLDRLRDEFETTELKVAILEFVATCVGTQPGLTEAFFMINHEKAKSDAQNEAKTDKVEKKKETDDSFEGILGYMADYLGTVKSDVKLLHSPLLSCIMALFHALWKNNMQILVKKLREHPKFWEHMTSPLFSEIQPELRTYAQIFNVLGIELFVSRDKLEPNLKEMLEQFFDTNKKHLDTWINYIFSFKGRSESEEMVEKVPVWLGLLTSWKDFITIFCKCLPISLNIAHKAKMVAPCMNALLTELDELKDGRLVVILSELYVIMLANWKEDCFDNRKMSAKQIDNLLTNTAIVYECLHPRAVRAILSICTVAISSLDYEIKANSSTAQSIIRSVTNINSLELEKLLDDIKDEPRQEANVNGHALNENIPPVVLSLAMLEQCLDLYDEMFTGLSQWFQSSRFINKLLCCLHTCLQNRRHYHTSLAALRCLTAYSRGPFSKDLLMSDIDEFLWLQLLPPKFDGNCAWKPQEWWRVYAYSLDFISMMVMKHGEFFASDAITFVGVHLDHLIEAVLLPRHVFNIDALNVCASTLNLVVQLIKFESRWRIQNITSLIGIMKSISACLYQSVTLMMRSRRSVDHALQPHEDTVTQAPNVLHRTLEILHMATLCLLSFSPELLSLLADPGLDLERWQPLVELHFGAPKISYEPFPQLTFGTLVTAICLLTRSLNHAYHSEEGSGSRSPRARRRACACASPAASAERRANRSESLTSISSAASLPALDERLVATALDATATLLASQALLAVRDPKVAVRHKQLIRRELSSELTMFHDFVRKRILCAAHARPHLVRNKLGAWPLTADEEETKRIEEARKERNPLCDENDDRSLPPPPPPKRPTHDSMREYILRKQYLDKCAQTPTKGPPSPVSHSTPTSDKKKETLRSSKRVSWAETTRDSDDNLDSSLQEIEPVYSNLTDVQINNDEDYFHFILKRWLVKMMHHPNMHHQTMSGHPPQHMGGHQGMPTHHQMPPHQMHRENRHVTLTRVPLGPGAAGGAMSAHGPSLGMGAAMGVPPPQRPPHPIRAMPHHPQAQHHSVPPQQMKPLRRPYAVGGGYGPSGGVMPSPYAQPPRMQPPAPQHPPQHTVVPKPPIPQVTTSNAPSAASAPEKAGGDTSSAGATSGPPAPDADAAVQGDSEASRPATAQANSKEKTPMCLVNELARYNKIKHQYRLTSETGPAHKKVFTVTLRLGDTEEYTAEGSSIKRAQHCAASTALAATHFPPPPPRAPAPHAAAHPHHRHAGAVMPTVELNALAMKLCQPAIYTSVPPVAGPTRLVRRGPAFRTHALLAPAYAAPALLYRVRVAVGGNAWLGEGATPQAARHDAAARALHDLRPPPDRADTEPPHVDDQGDGSADLLSSEVKSPVSLVHELALKRNLSVQFTVKSERGPPHMRVFITVCTVGDMETEGEGNGKKVSKRRAAERMLDEMRRRWPPALLRARPPHDKRRPQPAKKKPRNLIKPEPTEGAANGGGSPGGADNPISRLAVARHAVRARSPQYRVLEERGAARRREFLVQCDAPPHSATGLGPNKKTAKRRAAHNVLLAMEMSAKTTDGVTAQISTDGSDVSGKVTGDNKSTNNSDSKRKETEGGASAAGGASADVRQPVPGVLLMDYHQRSGQPHQPNGVSESSATGGAGGNTPGATDQLMYLSQLLGFTVQFSDFPKRNHGEYLSLVSLSTEPPVMCHGGGPSTQHSHEQCSRAALRALALMGLDAPAHSLQTVGVSGAKASAVSNGIAE</sequence>
<dbReference type="OrthoDB" id="102511at2759"/>
<feature type="region of interest" description="Disordered" evidence="11">
    <location>
        <begin position="2503"/>
        <end position="2530"/>
    </location>
</feature>
<feature type="region of interest" description="Disordered" evidence="11">
    <location>
        <begin position="2219"/>
        <end position="2244"/>
    </location>
</feature>
<dbReference type="GO" id="GO:0007281">
    <property type="term" value="P:germ cell development"/>
    <property type="evidence" value="ECO:0007669"/>
    <property type="project" value="UniProtKB-ARBA"/>
</dbReference>
<feature type="region of interest" description="Disordered" evidence="11">
    <location>
        <begin position="1837"/>
        <end position="1862"/>
    </location>
</feature>
<feature type="compositionally biased region" description="Polar residues" evidence="11">
    <location>
        <begin position="2442"/>
        <end position="2452"/>
    </location>
</feature>
<organism evidence="13 14">
    <name type="scientific">Arctia plantaginis</name>
    <name type="common">Wood tiger moth</name>
    <name type="synonym">Phalaena plantaginis</name>
    <dbReference type="NCBI Taxonomy" id="874455"/>
    <lineage>
        <taxon>Eukaryota</taxon>
        <taxon>Metazoa</taxon>
        <taxon>Ecdysozoa</taxon>
        <taxon>Arthropoda</taxon>
        <taxon>Hexapoda</taxon>
        <taxon>Insecta</taxon>
        <taxon>Pterygota</taxon>
        <taxon>Neoptera</taxon>
        <taxon>Endopterygota</taxon>
        <taxon>Lepidoptera</taxon>
        <taxon>Glossata</taxon>
        <taxon>Ditrysia</taxon>
        <taxon>Noctuoidea</taxon>
        <taxon>Erebidae</taxon>
        <taxon>Arctiinae</taxon>
        <taxon>Arctia</taxon>
    </lineage>
</organism>
<dbReference type="GO" id="GO:0006606">
    <property type="term" value="P:protein import into nucleus"/>
    <property type="evidence" value="ECO:0007669"/>
    <property type="project" value="TreeGrafter"/>
</dbReference>
<keyword evidence="9" id="KW-0539">Nucleus</keyword>
<dbReference type="PANTHER" id="PTHR31431:SF1">
    <property type="entry name" value="NUCLEOPORIN NUP188"/>
    <property type="match status" value="1"/>
</dbReference>
<keyword evidence="2" id="KW-0813">Transport</keyword>
<dbReference type="InterPro" id="IPR048883">
    <property type="entry name" value="Nup188_N-subdom_III"/>
</dbReference>
<evidence type="ECO:0000256" key="2">
    <source>
        <dbReference type="ARBA" id="ARBA00022448"/>
    </source>
</evidence>
<keyword evidence="5 10" id="KW-0694">RNA-binding</keyword>
<comment type="caution">
    <text evidence="13">The sequence shown here is derived from an EMBL/GenBank/DDBJ whole genome shotgun (WGS) entry which is preliminary data.</text>
</comment>
<keyword evidence="6" id="KW-0653">Protein transport</keyword>
<dbReference type="Gene3D" id="3.30.160.20">
    <property type="match status" value="4"/>
</dbReference>
<feature type="compositionally biased region" description="Low complexity" evidence="11">
    <location>
        <begin position="1988"/>
        <end position="2010"/>
    </location>
</feature>
<dbReference type="InterPro" id="IPR014720">
    <property type="entry name" value="dsRBD_dom"/>
</dbReference>
<dbReference type="CDD" id="cd19860">
    <property type="entry name" value="DSRM_STAU_rpt4"/>
    <property type="match status" value="1"/>
</dbReference>
<dbReference type="GO" id="GO:0017056">
    <property type="term" value="F:structural constituent of nuclear pore"/>
    <property type="evidence" value="ECO:0007669"/>
    <property type="project" value="InterPro"/>
</dbReference>
<dbReference type="GO" id="GO:0010468">
    <property type="term" value="P:regulation of gene expression"/>
    <property type="evidence" value="ECO:0007669"/>
    <property type="project" value="UniProtKB-ARBA"/>
</dbReference>
<evidence type="ECO:0000256" key="10">
    <source>
        <dbReference type="PROSITE-ProRule" id="PRU00266"/>
    </source>
</evidence>
<evidence type="ECO:0000256" key="4">
    <source>
        <dbReference type="ARBA" id="ARBA00022816"/>
    </source>
</evidence>
<dbReference type="Pfam" id="PF21093">
    <property type="entry name" value="Nup188_N-subdom_III"/>
    <property type="match status" value="1"/>
</dbReference>
<dbReference type="SMART" id="SM00358">
    <property type="entry name" value="DSRM"/>
    <property type="match status" value="4"/>
</dbReference>
<dbReference type="Pfam" id="PF16482">
    <property type="entry name" value="Staufen_C"/>
    <property type="match status" value="1"/>
</dbReference>
<dbReference type="GO" id="GO:0003723">
    <property type="term" value="F:RNA binding"/>
    <property type="evidence" value="ECO:0007669"/>
    <property type="project" value="UniProtKB-UniRule"/>
</dbReference>
<reference evidence="13 14" key="1">
    <citation type="submission" date="2020-04" db="EMBL/GenBank/DDBJ databases">
        <authorList>
            <person name="Wallbank WR R."/>
            <person name="Pardo Diaz C."/>
            <person name="Kozak K."/>
            <person name="Martin S."/>
            <person name="Jiggins C."/>
            <person name="Moest M."/>
            <person name="Warren A I."/>
            <person name="Byers J.R.P. K."/>
            <person name="Montejo-Kovacevich G."/>
            <person name="Yen C E."/>
        </authorList>
    </citation>
    <scope>NUCLEOTIDE SEQUENCE [LARGE SCALE GENOMIC DNA]</scope>
</reference>
<dbReference type="Proteomes" id="UP000494106">
    <property type="component" value="Unassembled WGS sequence"/>
</dbReference>
<name>A0A8S0ZXX3_ARCPL</name>
<feature type="region of interest" description="Disordered" evidence="11">
    <location>
        <begin position="1904"/>
        <end position="2041"/>
    </location>
</feature>
<feature type="compositionally biased region" description="Low complexity" evidence="11">
    <location>
        <begin position="2477"/>
        <end position="2487"/>
    </location>
</feature>
<evidence type="ECO:0000256" key="1">
    <source>
        <dbReference type="ARBA" id="ARBA00004567"/>
    </source>
</evidence>
<dbReference type="GO" id="GO:0051028">
    <property type="term" value="P:mRNA transport"/>
    <property type="evidence" value="ECO:0007669"/>
    <property type="project" value="UniProtKB-KW"/>
</dbReference>
<dbReference type="SUPFAM" id="SSF54768">
    <property type="entry name" value="dsRNA-binding domain-like"/>
    <property type="match status" value="4"/>
</dbReference>
<gene>
    <name evidence="13" type="ORF">APLA_LOCUS7939</name>
</gene>